<name>A0A8S2CXD6_9BILA</name>
<dbReference type="EMBL" id="CAJNOK010001156">
    <property type="protein sequence ID" value="CAF0796409.1"/>
    <property type="molecule type" value="Genomic_DNA"/>
</dbReference>
<evidence type="ECO:0000313" key="3">
    <source>
        <dbReference type="Proteomes" id="UP000677228"/>
    </source>
</evidence>
<organism evidence="1 3">
    <name type="scientific">Didymodactylos carnosus</name>
    <dbReference type="NCBI Taxonomy" id="1234261"/>
    <lineage>
        <taxon>Eukaryota</taxon>
        <taxon>Metazoa</taxon>
        <taxon>Spiralia</taxon>
        <taxon>Gnathifera</taxon>
        <taxon>Rotifera</taxon>
        <taxon>Eurotatoria</taxon>
        <taxon>Bdelloidea</taxon>
        <taxon>Philodinida</taxon>
        <taxon>Philodinidae</taxon>
        <taxon>Didymodactylos</taxon>
    </lineage>
</organism>
<evidence type="ECO:0000313" key="2">
    <source>
        <dbReference type="EMBL" id="CAF3579481.1"/>
    </source>
</evidence>
<accession>A0A8S2CXD6</accession>
<sequence>MIRDVTTPILPIPIPLGIGGIGIDRYCCARAEFCSGAADERNFFVATGLLLANNVIERINFVTNGSV</sequence>
<dbReference type="AlphaFoldDB" id="A0A8S2CXD6"/>
<protein>
    <submittedName>
        <fullName evidence="1">Uncharacterized protein</fullName>
    </submittedName>
</protein>
<reference evidence="1" key="1">
    <citation type="submission" date="2021-02" db="EMBL/GenBank/DDBJ databases">
        <authorList>
            <person name="Nowell W R."/>
        </authorList>
    </citation>
    <scope>NUCLEOTIDE SEQUENCE</scope>
</reference>
<comment type="caution">
    <text evidence="1">The sequence shown here is derived from an EMBL/GenBank/DDBJ whole genome shotgun (WGS) entry which is preliminary data.</text>
</comment>
<evidence type="ECO:0000313" key="1">
    <source>
        <dbReference type="EMBL" id="CAF0796409.1"/>
    </source>
</evidence>
<proteinExistence type="predicted"/>
<dbReference type="Proteomes" id="UP000682733">
    <property type="component" value="Unassembled WGS sequence"/>
</dbReference>
<dbReference type="Proteomes" id="UP000677228">
    <property type="component" value="Unassembled WGS sequence"/>
</dbReference>
<gene>
    <name evidence="1" type="ORF">OVA965_LOCUS4409</name>
    <name evidence="2" type="ORF">TMI583_LOCUS4407</name>
</gene>
<dbReference type="EMBL" id="CAJOBA010001156">
    <property type="protein sequence ID" value="CAF3579481.1"/>
    <property type="molecule type" value="Genomic_DNA"/>
</dbReference>